<dbReference type="PANTHER" id="PTHR34406:SF1">
    <property type="entry name" value="PROTEIN YCEI"/>
    <property type="match status" value="1"/>
</dbReference>
<keyword evidence="3" id="KW-1185">Reference proteome</keyword>
<dbReference type="Gene3D" id="2.40.128.110">
    <property type="entry name" value="Lipid/polyisoprenoid-binding, YceI-like"/>
    <property type="match status" value="1"/>
</dbReference>
<accession>A0AA88JZX4</accession>
<dbReference type="PANTHER" id="PTHR34406">
    <property type="entry name" value="PROTEIN YCEI"/>
    <property type="match status" value="1"/>
</dbReference>
<evidence type="ECO:0000313" key="2">
    <source>
        <dbReference type="EMBL" id="KAA9327572.1"/>
    </source>
</evidence>
<dbReference type="Proteomes" id="UP000326380">
    <property type="component" value="Unassembled WGS sequence"/>
</dbReference>
<comment type="caution">
    <text evidence="2">The sequence shown here is derived from an EMBL/GenBank/DDBJ whole genome shotgun (WGS) entry which is preliminary data.</text>
</comment>
<sequence length="266" mass="28180">MLAGSRQPCGRLGPSEAAVRCPIGAPLYLACWPRARHWTGSPSPSSLSTHMKKLVYSLLVASTLLALPAFTPAPAPAGAPTATGRKDAAETYTVQTQLSSLGWLAKKVGGQHHGAVPVKEGAVQVKGKQIVGGSFTFDMAGLVVEDTESPRLLAHLKSDDFFSTEKNPTATFVITSLKPIKNDDRGNNAEVTGNLTVKGITKSITFPAKTGVKDGLASATGTTTIDRTQFDIKYRSKSLLDTAADKVIDDLFIISFNIIAKKEARS</sequence>
<name>A0AA88JZX4_9BACT</name>
<evidence type="ECO:0000259" key="1">
    <source>
        <dbReference type="SMART" id="SM00867"/>
    </source>
</evidence>
<dbReference type="AlphaFoldDB" id="A0AA88JZX4"/>
<dbReference type="SUPFAM" id="SSF101874">
    <property type="entry name" value="YceI-like"/>
    <property type="match status" value="1"/>
</dbReference>
<reference evidence="2 3" key="1">
    <citation type="submission" date="2019-09" db="EMBL/GenBank/DDBJ databases">
        <title>Genome sequence of Hymenobacter sp. M3.</title>
        <authorList>
            <person name="Srinivasan S."/>
        </authorList>
    </citation>
    <scope>NUCLEOTIDE SEQUENCE [LARGE SCALE GENOMIC DNA]</scope>
    <source>
        <strain evidence="2 3">M3</strain>
    </source>
</reference>
<evidence type="ECO:0000313" key="3">
    <source>
        <dbReference type="Proteomes" id="UP000326380"/>
    </source>
</evidence>
<dbReference type="InterPro" id="IPR036761">
    <property type="entry name" value="TTHA0802/YceI-like_sf"/>
</dbReference>
<proteinExistence type="predicted"/>
<protein>
    <submittedName>
        <fullName evidence="2">YceI family protein</fullName>
    </submittedName>
</protein>
<dbReference type="Pfam" id="PF04264">
    <property type="entry name" value="YceI"/>
    <property type="match status" value="1"/>
</dbReference>
<dbReference type="InterPro" id="IPR007372">
    <property type="entry name" value="Lipid/polyisoprenoid-bd_YceI"/>
</dbReference>
<organism evidence="2 3">
    <name type="scientific">Hymenobacter busanensis</name>
    <dbReference type="NCBI Taxonomy" id="2607656"/>
    <lineage>
        <taxon>Bacteria</taxon>
        <taxon>Pseudomonadati</taxon>
        <taxon>Bacteroidota</taxon>
        <taxon>Cytophagia</taxon>
        <taxon>Cytophagales</taxon>
        <taxon>Hymenobacteraceae</taxon>
        <taxon>Hymenobacter</taxon>
    </lineage>
</organism>
<feature type="domain" description="Lipid/polyisoprenoid-binding YceI-like" evidence="1">
    <location>
        <begin position="91"/>
        <end position="261"/>
    </location>
</feature>
<dbReference type="SMART" id="SM00867">
    <property type="entry name" value="YceI"/>
    <property type="match status" value="1"/>
</dbReference>
<dbReference type="EMBL" id="VTWU01000006">
    <property type="protein sequence ID" value="KAA9327572.1"/>
    <property type="molecule type" value="Genomic_DNA"/>
</dbReference>
<gene>
    <name evidence="2" type="ORF">F0P96_16455</name>
</gene>